<dbReference type="InterPro" id="IPR034660">
    <property type="entry name" value="DinB/YfiT-like"/>
</dbReference>
<evidence type="ECO:0000259" key="1">
    <source>
        <dbReference type="Pfam" id="PF11716"/>
    </source>
</evidence>
<dbReference type="Proteomes" id="UP001500742">
    <property type="component" value="Unassembled WGS sequence"/>
</dbReference>
<keyword evidence="3" id="KW-1185">Reference proteome</keyword>
<dbReference type="NCBIfam" id="TIGR03083">
    <property type="entry name" value="maleylpyruvate isomerase family mycothiol-dependent enzyme"/>
    <property type="match status" value="1"/>
</dbReference>
<organism evidence="2 3">
    <name type="scientific">Mucilaginibacter dorajii</name>
    <dbReference type="NCBI Taxonomy" id="692994"/>
    <lineage>
        <taxon>Bacteria</taxon>
        <taxon>Pseudomonadati</taxon>
        <taxon>Bacteroidota</taxon>
        <taxon>Sphingobacteriia</taxon>
        <taxon>Sphingobacteriales</taxon>
        <taxon>Sphingobacteriaceae</taxon>
        <taxon>Mucilaginibacter</taxon>
    </lineage>
</organism>
<keyword evidence="2" id="KW-0413">Isomerase</keyword>
<dbReference type="InterPro" id="IPR017517">
    <property type="entry name" value="Maleyloyr_isom"/>
</dbReference>
<dbReference type="InterPro" id="IPR024344">
    <property type="entry name" value="MDMPI_metal-binding"/>
</dbReference>
<reference evidence="3" key="1">
    <citation type="journal article" date="2019" name="Int. J. Syst. Evol. Microbiol.">
        <title>The Global Catalogue of Microorganisms (GCM) 10K type strain sequencing project: providing services to taxonomists for standard genome sequencing and annotation.</title>
        <authorList>
            <consortium name="The Broad Institute Genomics Platform"/>
            <consortium name="The Broad Institute Genome Sequencing Center for Infectious Disease"/>
            <person name="Wu L."/>
            <person name="Ma J."/>
        </authorList>
    </citation>
    <scope>NUCLEOTIDE SEQUENCE [LARGE SCALE GENOMIC DNA]</scope>
    <source>
        <strain evidence="3">JCM 16601</strain>
    </source>
</reference>
<evidence type="ECO:0000313" key="3">
    <source>
        <dbReference type="Proteomes" id="UP001500742"/>
    </source>
</evidence>
<sequence length="276" mass="31524">MHRIEVKHLFKPLDDELIALLESLTPEDWDKQTVAKAWKVKDVVAHLLDGNIRLLSLQRDRYFGEQLPAINAYQDLVDWLNKLNGDWVAAAKRISPGVLILLLKATADLCTAYYEALNPDDTAIFAVSWAGEEESLNWMHLAREYTERWHHQQQIREATGRDGVMTREYYYPVIDTFFRALPFTFKNVEAATGTIIKITITTDIGGNWYLQKQSDGWQLVSKTPTYQFDATVSIPPQISWKLFSKSIRPDEIISQVIITGDTNLAGQVLHMVSVMA</sequence>
<feature type="domain" description="Mycothiol-dependent maleylpyruvate isomerase metal-binding" evidence="1">
    <location>
        <begin position="12"/>
        <end position="155"/>
    </location>
</feature>
<gene>
    <name evidence="2" type="ORF">GCM10022210_17980</name>
</gene>
<protein>
    <submittedName>
        <fullName evidence="2">Maleylpyruvate isomerase family mycothiol-dependent enzyme</fullName>
    </submittedName>
</protein>
<dbReference type="Pfam" id="PF11716">
    <property type="entry name" value="MDMPI_N"/>
    <property type="match status" value="1"/>
</dbReference>
<evidence type="ECO:0000313" key="2">
    <source>
        <dbReference type="EMBL" id="GAA3969440.1"/>
    </source>
</evidence>
<proteinExistence type="predicted"/>
<dbReference type="EMBL" id="BAAAZC010000011">
    <property type="protein sequence ID" value="GAA3969440.1"/>
    <property type="molecule type" value="Genomic_DNA"/>
</dbReference>
<accession>A0ABP7PQP5</accession>
<name>A0ABP7PQP5_9SPHI</name>
<dbReference type="GO" id="GO:0016853">
    <property type="term" value="F:isomerase activity"/>
    <property type="evidence" value="ECO:0007669"/>
    <property type="project" value="UniProtKB-KW"/>
</dbReference>
<dbReference type="SUPFAM" id="SSF109854">
    <property type="entry name" value="DinB/YfiT-like putative metalloenzymes"/>
    <property type="match status" value="1"/>
</dbReference>
<dbReference type="Gene3D" id="1.20.120.450">
    <property type="entry name" value="dinb family like domain"/>
    <property type="match status" value="1"/>
</dbReference>
<comment type="caution">
    <text evidence="2">The sequence shown here is derived from an EMBL/GenBank/DDBJ whole genome shotgun (WGS) entry which is preliminary data.</text>
</comment>
<dbReference type="RefSeq" id="WP_259095948.1">
    <property type="nucleotide sequence ID" value="NZ_BAAAZC010000011.1"/>
</dbReference>